<reference evidence="1 2" key="1">
    <citation type="submission" date="2021-06" db="EMBL/GenBank/DDBJ databases">
        <authorList>
            <person name="Sun Q."/>
            <person name="Li D."/>
        </authorList>
    </citation>
    <scope>NUCLEOTIDE SEQUENCE [LARGE SCALE GENOMIC DNA]</scope>
    <source>
        <strain evidence="1 2">MSJ-2</strain>
    </source>
</reference>
<evidence type="ECO:0000313" key="1">
    <source>
        <dbReference type="EMBL" id="MBU5627345.1"/>
    </source>
</evidence>
<gene>
    <name evidence="1" type="ORF">KQI82_10535</name>
</gene>
<accession>A0ABS6FAN0</accession>
<evidence type="ECO:0000313" key="2">
    <source>
        <dbReference type="Proteomes" id="UP000787672"/>
    </source>
</evidence>
<dbReference type="RefSeq" id="WP_216632715.1">
    <property type="nucleotide sequence ID" value="NZ_JAHLQN010000001.1"/>
</dbReference>
<sequence>METLLFGKLFPDFDDSMSAFRFFVETSIHWIGKSKIAVFFAANISDPQTHDLQAYTFDSPGGM</sequence>
<proteinExistence type="predicted"/>
<organism evidence="1 2">
    <name type="scientific">Dysosmobacter acutus</name>
    <dbReference type="NCBI Taxonomy" id="2841504"/>
    <lineage>
        <taxon>Bacteria</taxon>
        <taxon>Bacillati</taxon>
        <taxon>Bacillota</taxon>
        <taxon>Clostridia</taxon>
        <taxon>Eubacteriales</taxon>
        <taxon>Oscillospiraceae</taxon>
        <taxon>Dysosmobacter</taxon>
    </lineage>
</organism>
<dbReference type="Proteomes" id="UP000787672">
    <property type="component" value="Unassembled WGS sequence"/>
</dbReference>
<comment type="caution">
    <text evidence="1">The sequence shown here is derived from an EMBL/GenBank/DDBJ whole genome shotgun (WGS) entry which is preliminary data.</text>
</comment>
<dbReference type="EMBL" id="JAHLQN010000001">
    <property type="protein sequence ID" value="MBU5627345.1"/>
    <property type="molecule type" value="Genomic_DNA"/>
</dbReference>
<protein>
    <submittedName>
        <fullName evidence="1">Uncharacterized protein</fullName>
    </submittedName>
</protein>
<name>A0ABS6FAN0_9FIRM</name>
<keyword evidence="2" id="KW-1185">Reference proteome</keyword>